<proteinExistence type="predicted"/>
<accession>A0A5P8FHZ1</accession>
<name>A0A5P8FHZ1_9MICO</name>
<dbReference type="Proteomes" id="UP000271708">
    <property type="component" value="Chromosome"/>
</dbReference>
<evidence type="ECO:0000313" key="1">
    <source>
        <dbReference type="EMBL" id="QFQ29086.1"/>
    </source>
</evidence>
<dbReference type="InterPro" id="IPR046584">
    <property type="entry name" value="DUF6642"/>
</dbReference>
<dbReference type="GeneID" id="59162863"/>
<dbReference type="Pfam" id="PF20347">
    <property type="entry name" value="DUF6642"/>
    <property type="match status" value="1"/>
</dbReference>
<sequence length="193" mass="21712">MATNGIYCLEGEWDADLRKRQSVQPVLQMLESLGMIKFIHRDVATREELEHYLARWERSTYDDYQVLYLATHGDRSTISWSSHNSMTLDGLADALGDTAQGCYVYLGGCSVLASEEDASRFVRKTGAAALCGYRKDVDWIEGAAFELIMLDALANHTGRPKTLFISLMKRHSQLAALYEFVLVTKAEVFSSKK</sequence>
<evidence type="ECO:0008006" key="3">
    <source>
        <dbReference type="Google" id="ProtNLM"/>
    </source>
</evidence>
<organism evidence="1 2">
    <name type="scientific">Janibacter melonis</name>
    <dbReference type="NCBI Taxonomy" id="262209"/>
    <lineage>
        <taxon>Bacteria</taxon>
        <taxon>Bacillati</taxon>
        <taxon>Actinomycetota</taxon>
        <taxon>Actinomycetes</taxon>
        <taxon>Micrococcales</taxon>
        <taxon>Intrasporangiaceae</taxon>
        <taxon>Janibacter</taxon>
    </lineage>
</organism>
<dbReference type="RefSeq" id="WP_123092613.1">
    <property type="nucleotide sequence ID" value="NZ_BAAAKD010000004.1"/>
</dbReference>
<dbReference type="EMBL" id="CP044548">
    <property type="protein sequence ID" value="QFQ29086.1"/>
    <property type="molecule type" value="Genomic_DNA"/>
</dbReference>
<gene>
    <name evidence="1" type="ORF">EEW87_000270</name>
</gene>
<dbReference type="AlphaFoldDB" id="A0A5P8FHZ1"/>
<protein>
    <recommendedName>
        <fullName evidence="3">CHAT domain-containing protein</fullName>
    </recommendedName>
</protein>
<evidence type="ECO:0000313" key="2">
    <source>
        <dbReference type="Proteomes" id="UP000271708"/>
    </source>
</evidence>
<dbReference type="OrthoDB" id="1073355at2"/>
<reference evidence="1 2" key="1">
    <citation type="submission" date="2019-09" db="EMBL/GenBank/DDBJ databases">
        <title>Complete Genome Sequence of Janibacter melonis M714 with both human health impact and industrial applications.</title>
        <authorList>
            <person name="Jin M."/>
            <person name="Zhao Q.R."/>
        </authorList>
    </citation>
    <scope>NUCLEOTIDE SEQUENCE [LARGE SCALE GENOMIC DNA]</scope>
    <source>
        <strain evidence="1 2">M714</strain>
    </source>
</reference>
<dbReference type="KEGG" id="jme:EEW87_000270"/>